<accession>A0ABR6S4F6</accession>
<dbReference type="GeneID" id="58725323"/>
<dbReference type="Proteomes" id="UP000570851">
    <property type="component" value="Unassembled WGS sequence"/>
</dbReference>
<gene>
    <name evidence="1" type="ORF">GNE12_05030</name>
</gene>
<protein>
    <submittedName>
        <fullName evidence="1">Uncharacterized protein</fullName>
    </submittedName>
</protein>
<proteinExistence type="predicted"/>
<keyword evidence="2" id="KW-1185">Reference proteome</keyword>
<evidence type="ECO:0000313" key="1">
    <source>
        <dbReference type="EMBL" id="MBC1301276.1"/>
    </source>
</evidence>
<comment type="caution">
    <text evidence="1">The sequence shown here is derived from an EMBL/GenBank/DDBJ whole genome shotgun (WGS) entry which is preliminary data.</text>
</comment>
<organism evidence="1 2">
    <name type="scientific">Trichormus variabilis N2B</name>
    <dbReference type="NCBI Taxonomy" id="2681315"/>
    <lineage>
        <taxon>Bacteria</taxon>
        <taxon>Bacillati</taxon>
        <taxon>Cyanobacteriota</taxon>
        <taxon>Cyanophyceae</taxon>
        <taxon>Nostocales</taxon>
        <taxon>Nostocaceae</taxon>
        <taxon>Trichormus</taxon>
    </lineage>
</organism>
<sequence>MDADALVQLTEDLRSLLSAWKAELHPTSPRHERFKLAIDEVQQLLDGLKD</sequence>
<dbReference type="EMBL" id="JACKZP010000011">
    <property type="protein sequence ID" value="MBC1301276.1"/>
    <property type="molecule type" value="Genomic_DNA"/>
</dbReference>
<evidence type="ECO:0000313" key="2">
    <source>
        <dbReference type="Proteomes" id="UP000570851"/>
    </source>
</evidence>
<name>A0ABR6S4F6_ANAVA</name>
<dbReference type="RefSeq" id="WP_153228369.1">
    <property type="nucleotide sequence ID" value="NZ_JACKZP010000011.1"/>
</dbReference>
<reference evidence="1 2" key="1">
    <citation type="submission" date="2019-11" db="EMBL/GenBank/DDBJ databases">
        <title>Comparison of genomes from free-living endosymbiotic cyanobacteria isolated from Azolla.</title>
        <authorList>
            <person name="Thiel T."/>
            <person name="Pratte B."/>
        </authorList>
    </citation>
    <scope>NUCLEOTIDE SEQUENCE [LARGE SCALE GENOMIC DNA]</scope>
    <source>
        <strain evidence="1 2">N2B</strain>
    </source>
</reference>